<dbReference type="Pfam" id="PF25789">
    <property type="entry name" value="TPR_NAA35"/>
    <property type="match status" value="1"/>
</dbReference>
<evidence type="ECO:0000313" key="6">
    <source>
        <dbReference type="EMBL" id="KAJ5072124.1"/>
    </source>
</evidence>
<dbReference type="Pfam" id="PF04112">
    <property type="entry name" value="Mak10"/>
    <property type="match status" value="1"/>
</dbReference>
<accession>A0A9Q0LGS7</accession>
<feature type="domain" description="NAA35-like TPR repeats" evidence="5">
    <location>
        <begin position="358"/>
        <end position="766"/>
    </location>
</feature>
<evidence type="ECO:0000256" key="1">
    <source>
        <dbReference type="ARBA" id="ARBA00004496"/>
    </source>
</evidence>
<feature type="domain" description="NAA35-like N-terminal" evidence="4">
    <location>
        <begin position="36"/>
        <end position="125"/>
    </location>
</feature>
<reference evidence="6" key="1">
    <citation type="submission" date="2022-10" db="EMBL/GenBank/DDBJ databases">
        <title>Novel sulphate-reducing endosymbionts in the free-living metamonad Anaeramoeba.</title>
        <authorList>
            <person name="Jerlstrom-Hultqvist J."/>
            <person name="Cepicka I."/>
            <person name="Gallot-Lavallee L."/>
            <person name="Salas-Leiva D."/>
            <person name="Curtis B.A."/>
            <person name="Zahonova K."/>
            <person name="Pipaliya S."/>
            <person name="Dacks J."/>
            <person name="Roger A.J."/>
        </authorList>
    </citation>
    <scope>NUCLEOTIDE SEQUENCE</scope>
    <source>
        <strain evidence="6">BMAN</strain>
    </source>
</reference>
<dbReference type="InterPro" id="IPR057982">
    <property type="entry name" value="TPR_NAA35"/>
</dbReference>
<dbReference type="Proteomes" id="UP001149090">
    <property type="component" value="Unassembled WGS sequence"/>
</dbReference>
<evidence type="ECO:0000259" key="5">
    <source>
        <dbReference type="Pfam" id="PF25789"/>
    </source>
</evidence>
<keyword evidence="3" id="KW-0963">Cytoplasm</keyword>
<proteinExistence type="inferred from homology"/>
<evidence type="ECO:0000256" key="3">
    <source>
        <dbReference type="ARBA" id="ARBA00022490"/>
    </source>
</evidence>
<dbReference type="AlphaFoldDB" id="A0A9Q0LGS7"/>
<dbReference type="PANTHER" id="PTHR21373">
    <property type="entry name" value="GLUCOSE REPRESSIBLE PROTEIN MAK10"/>
    <property type="match status" value="1"/>
</dbReference>
<dbReference type="InterPro" id="IPR007244">
    <property type="entry name" value="Naa35_N"/>
</dbReference>
<comment type="caution">
    <text evidence="6">The sequence shown here is derived from an EMBL/GenBank/DDBJ whole genome shotgun (WGS) entry which is preliminary data.</text>
</comment>
<evidence type="ECO:0000259" key="4">
    <source>
        <dbReference type="Pfam" id="PF04112"/>
    </source>
</evidence>
<sequence length="772" mass="91101">MDNQKIDPITLFEKEIEWEPISEILFKASEEMKLGDTIQTDNFILKKFINAADIGNVLMDSGIKKKDDEMFSIEETKGTFPLEKLTAKQLLGIMDKLLSYESSFLNGYNIAQSIFSCLYCYYVDDIKIPALKLFCESVLFHSNIIIDLVRITQVYQETEDFLTYLFDFKLKNDPKIIDDLKEMENQIQQRIEVIHKEKKEPTNEENTISFDCILDGISEEKFLHSLLIRIQFRICWLNIHQELIGETVKKENLDNFKQNIEKAIIILKEIESNCFVPNSNLNNNENNNENNIENNIEIPGFNDDINRRRIAPIQPPTNIHIHTFSESIQYFLKILNENLQIHAILESINFNNINHKNACEIRETSFTAEISHLFYHFLQKKPELVSRARLFKLFFDFPQSNNLSLSKFIEFSMIDYGINPKYFKEETAQKLCSIMETPIKRIQQNYCEDVTRSHQKYKKLFNFWSIFTRQGTIVDSHFFDPKKEINNLKTLDEIQRNIYIVEKHPFSCWMVDISLEICIHYLLIGFQLEIYSISECSMIFWYLNFLTSIKYQTAYAATIVKMKNKEIAKTNKNQVNKSFVPRKKNISKKKMAKNREKELKKQKVLQENANTFYMLFLHLQQEFTRGLTNLFFSFEKDGLVESNRNSKAKYIDEEQIFNERFGRFSSVVNPPKTYQDFVEKTNYPQIESSVLYQNALNSFKECQQICKQIEDRKSKFETKSCLSDEVAIIKRLCFENIIGINLISSIKKKGDKPRITLRFDQHPWLPQFKVSH</sequence>
<dbReference type="InterPro" id="IPR057983">
    <property type="entry name" value="NAA35-like_N"/>
</dbReference>
<comment type="similarity">
    <text evidence="2">Belongs to the MAK10 family.</text>
</comment>
<evidence type="ECO:0000313" key="7">
    <source>
        <dbReference type="Proteomes" id="UP001149090"/>
    </source>
</evidence>
<organism evidence="6 7">
    <name type="scientific">Anaeramoeba ignava</name>
    <name type="common">Anaerobic marine amoeba</name>
    <dbReference type="NCBI Taxonomy" id="1746090"/>
    <lineage>
        <taxon>Eukaryota</taxon>
        <taxon>Metamonada</taxon>
        <taxon>Anaeramoebidae</taxon>
        <taxon>Anaeramoeba</taxon>
    </lineage>
</organism>
<dbReference type="GO" id="GO:0031417">
    <property type="term" value="C:NatC complex"/>
    <property type="evidence" value="ECO:0007669"/>
    <property type="project" value="InterPro"/>
</dbReference>
<dbReference type="OrthoDB" id="269405at2759"/>
<keyword evidence="7" id="KW-1185">Reference proteome</keyword>
<dbReference type="PANTHER" id="PTHR21373:SF0">
    <property type="entry name" value="N-ALPHA-ACETYLTRANSFERASE 35, NATC AUXILIARY SUBUNIT"/>
    <property type="match status" value="1"/>
</dbReference>
<dbReference type="EMBL" id="JAPDFW010000082">
    <property type="protein sequence ID" value="KAJ5072124.1"/>
    <property type="molecule type" value="Genomic_DNA"/>
</dbReference>
<protein>
    <submittedName>
        <fullName evidence="6">Glucose repressible protein mak10</fullName>
    </submittedName>
</protein>
<evidence type="ECO:0000256" key="2">
    <source>
        <dbReference type="ARBA" id="ARBA00006289"/>
    </source>
</evidence>
<comment type="subcellular location">
    <subcellularLocation>
        <location evidence="1">Cytoplasm</location>
    </subcellularLocation>
</comment>
<gene>
    <name evidence="6" type="ORF">M0811_09504</name>
</gene>
<dbReference type="OMA" id="AVKFEEY"/>
<name>A0A9Q0LGS7_ANAIG</name>